<comment type="subcellular location">
    <subcellularLocation>
        <location evidence="1 7">Cell outer membrane</location>
        <topology evidence="1 7">Multi-pass membrane protein</topology>
    </subcellularLocation>
</comment>
<dbReference type="Gene3D" id="2.60.40.1120">
    <property type="entry name" value="Carboxypeptidase-like, regulatory domain"/>
    <property type="match status" value="1"/>
</dbReference>
<comment type="caution">
    <text evidence="10">The sequence shown here is derived from an EMBL/GenBank/DDBJ whole genome shotgun (WGS) entry which is preliminary data.</text>
</comment>
<comment type="similarity">
    <text evidence="7">Belongs to the TonB-dependent receptor family.</text>
</comment>
<dbReference type="InterPro" id="IPR039426">
    <property type="entry name" value="TonB-dep_rcpt-like"/>
</dbReference>
<evidence type="ECO:0000256" key="5">
    <source>
        <dbReference type="ARBA" id="ARBA00023136"/>
    </source>
</evidence>
<feature type="domain" description="TonB-dependent receptor plug" evidence="9">
    <location>
        <begin position="136"/>
        <end position="258"/>
    </location>
</feature>
<dbReference type="NCBIfam" id="TIGR04056">
    <property type="entry name" value="OMP_RagA_SusC"/>
    <property type="match status" value="1"/>
</dbReference>
<dbReference type="InterPro" id="IPR023996">
    <property type="entry name" value="TonB-dep_OMP_SusC/RagA"/>
</dbReference>
<evidence type="ECO:0000256" key="4">
    <source>
        <dbReference type="ARBA" id="ARBA00022692"/>
    </source>
</evidence>
<keyword evidence="11" id="KW-1185">Reference proteome</keyword>
<dbReference type="Gene3D" id="2.170.130.10">
    <property type="entry name" value="TonB-dependent receptor, plug domain"/>
    <property type="match status" value="1"/>
</dbReference>
<evidence type="ECO:0000256" key="6">
    <source>
        <dbReference type="ARBA" id="ARBA00023237"/>
    </source>
</evidence>
<dbReference type="SUPFAM" id="SSF56935">
    <property type="entry name" value="Porins"/>
    <property type="match status" value="1"/>
</dbReference>
<dbReference type="RefSeq" id="WP_235291364.1">
    <property type="nucleotide sequence ID" value="NZ_BSOH01000014.1"/>
</dbReference>
<dbReference type="InterPro" id="IPR037066">
    <property type="entry name" value="Plug_dom_sf"/>
</dbReference>
<evidence type="ECO:0000256" key="3">
    <source>
        <dbReference type="ARBA" id="ARBA00022452"/>
    </source>
</evidence>
<sequence>MKKSISLKAISLLAYEKKLRTTGRFIITLTAIFCSFFASAQTVTGVVTEASTGDPIIGASIVEKGASGNGTITDLDGKYSINLTTENPVLTFSYVGFTTVDIAYSGQATWDIALEGGALLDEVVVTALGVSREKKALGYATSEIKSSDLNTTQVTNFATAMYGKAPGVTVRSVPGGATSGININIRGFSSITGNTQPLIVMDGIPIRNGETSSAGYWGDQRIRGNGLTDINPDDIESISILKGASAAALYGSDATNGVVLITSKKGSKKRGLGVDFSASYNTDRIAYMPRYQNVRGPGYSNLYSQQGQGDDMFTSVDTDGDGVGDTRGLVGTSLNFGPEFDGEPVVAWTGEVVPYVAGENSYADFFQPATSSNINLAVSQGNENSSIRFSFTRQDNEMISLGSSNDRNIANLSTRFQIGEKFNTTINVKYINQTTTNRPYKVDRMINNFGGMMDRFESPDWYFDRAETSLGYRYRTGTQASLTPDENITGAGFKDAIADYVYRLVALNSVESNNRVIANLTQSWEIIDGLSLRGRLGSDFTAEKVENKNKTQNPSVLYTNPGGGYSLSNSNYSLVYGEALLSYRKDLTQDLGFSVSGGYNAQQDQYLQSSRGTSGGLSPENFFAISGSINTPVGSGSSRYIEVKDAIIGLANLDYKGWAFLEGTIRRDRTSRITAENNAFVYPSVNGSLVLSEAFSLPTSISFAKLRASYGVVGNYPQRYQANVAYNQSSLGVQTDGGQGILYSSIGGGYGNDAIRPEQKQEFEIGLNVDFLTRFTLDASFYDGFIVDQILPVDLPASQGFGSVLTNIGTLRNTGIELALDMDIIRVGDIKWKSRINFAKNTNKVVKLANEATELVHANFDGNAAQIRSVVGRPMGDIYAHPVATDPNGNQIVSPNGLHQLDGDVWEVYGNAMPDFEGGFINNFFFKGISLDIITDFSVGGAIMPTGVYWLTSRGLTEESLNFRNTETGGLSYYIDADGKGVQTTSAAGPNGELVQHNGMLLEGVVVGADDVTGEITYTENTNVIPQTLFYAGTYNWGGPQYGNSRYELYINDNNWWKVREMAVGYTLPKTVSNKLGMQNARVNVYGRNLFFLYRSIKDIDPEQTTSGPRWYNNINNAGNNPAFRSFGIQLTAGF</sequence>
<keyword evidence="3 7" id="KW-1134">Transmembrane beta strand</keyword>
<dbReference type="Pfam" id="PF07715">
    <property type="entry name" value="Plug"/>
    <property type="match status" value="1"/>
</dbReference>
<dbReference type="SUPFAM" id="SSF49464">
    <property type="entry name" value="Carboxypeptidase regulatory domain-like"/>
    <property type="match status" value="1"/>
</dbReference>
<accession>A0AA37SPP6</accession>
<dbReference type="InterPro" id="IPR023997">
    <property type="entry name" value="TonB-dep_OMP_SusC/RagA_CS"/>
</dbReference>
<gene>
    <name evidence="10" type="ORF">GCM10007940_23100</name>
</gene>
<dbReference type="InterPro" id="IPR012910">
    <property type="entry name" value="Plug_dom"/>
</dbReference>
<evidence type="ECO:0000256" key="7">
    <source>
        <dbReference type="PROSITE-ProRule" id="PRU01360"/>
    </source>
</evidence>
<keyword evidence="2 7" id="KW-0813">Transport</keyword>
<dbReference type="InterPro" id="IPR008969">
    <property type="entry name" value="CarboxyPept-like_regulatory"/>
</dbReference>
<keyword evidence="6 7" id="KW-0998">Cell outer membrane</keyword>
<dbReference type="Gene3D" id="2.40.170.20">
    <property type="entry name" value="TonB-dependent receptor, beta-barrel domain"/>
    <property type="match status" value="1"/>
</dbReference>
<evidence type="ECO:0000313" key="11">
    <source>
        <dbReference type="Proteomes" id="UP001156666"/>
    </source>
</evidence>
<evidence type="ECO:0000313" key="10">
    <source>
        <dbReference type="EMBL" id="GLR17695.1"/>
    </source>
</evidence>
<dbReference type="PROSITE" id="PS52016">
    <property type="entry name" value="TONB_DEPENDENT_REC_3"/>
    <property type="match status" value="1"/>
</dbReference>
<reference evidence="10" key="1">
    <citation type="journal article" date="2014" name="Int. J. Syst. Evol. Microbiol.">
        <title>Complete genome sequence of Corynebacterium casei LMG S-19264T (=DSM 44701T), isolated from a smear-ripened cheese.</title>
        <authorList>
            <consortium name="US DOE Joint Genome Institute (JGI-PGF)"/>
            <person name="Walter F."/>
            <person name="Albersmeier A."/>
            <person name="Kalinowski J."/>
            <person name="Ruckert C."/>
        </authorList>
    </citation>
    <scope>NUCLEOTIDE SEQUENCE</scope>
    <source>
        <strain evidence="10">NBRC 108769</strain>
    </source>
</reference>
<protein>
    <submittedName>
        <fullName evidence="10">SusC/RagA family TonB-linked outer membrane protein</fullName>
    </submittedName>
</protein>
<feature type="signal peptide" evidence="8">
    <location>
        <begin position="1"/>
        <end position="40"/>
    </location>
</feature>
<keyword evidence="8" id="KW-0732">Signal</keyword>
<proteinExistence type="inferred from homology"/>
<dbReference type="Pfam" id="PF13715">
    <property type="entry name" value="CarbopepD_reg_2"/>
    <property type="match status" value="1"/>
</dbReference>
<dbReference type="GO" id="GO:0009279">
    <property type="term" value="C:cell outer membrane"/>
    <property type="evidence" value="ECO:0007669"/>
    <property type="project" value="UniProtKB-SubCell"/>
</dbReference>
<reference evidence="10" key="2">
    <citation type="submission" date="2023-01" db="EMBL/GenBank/DDBJ databases">
        <title>Draft genome sequence of Portibacter lacus strain NBRC 108769.</title>
        <authorList>
            <person name="Sun Q."/>
            <person name="Mori K."/>
        </authorList>
    </citation>
    <scope>NUCLEOTIDE SEQUENCE</scope>
    <source>
        <strain evidence="10">NBRC 108769</strain>
    </source>
</reference>
<evidence type="ECO:0000256" key="1">
    <source>
        <dbReference type="ARBA" id="ARBA00004571"/>
    </source>
</evidence>
<organism evidence="10 11">
    <name type="scientific">Portibacter lacus</name>
    <dbReference type="NCBI Taxonomy" id="1099794"/>
    <lineage>
        <taxon>Bacteria</taxon>
        <taxon>Pseudomonadati</taxon>
        <taxon>Bacteroidota</taxon>
        <taxon>Saprospiria</taxon>
        <taxon>Saprospirales</taxon>
        <taxon>Haliscomenobacteraceae</taxon>
        <taxon>Portibacter</taxon>
    </lineage>
</organism>
<dbReference type="InterPro" id="IPR036942">
    <property type="entry name" value="Beta-barrel_TonB_sf"/>
</dbReference>
<dbReference type="EMBL" id="BSOH01000014">
    <property type="protein sequence ID" value="GLR17695.1"/>
    <property type="molecule type" value="Genomic_DNA"/>
</dbReference>
<keyword evidence="5 7" id="KW-0472">Membrane</keyword>
<name>A0AA37SPP6_9BACT</name>
<dbReference type="Proteomes" id="UP001156666">
    <property type="component" value="Unassembled WGS sequence"/>
</dbReference>
<evidence type="ECO:0000256" key="2">
    <source>
        <dbReference type="ARBA" id="ARBA00022448"/>
    </source>
</evidence>
<feature type="chain" id="PRO_5041259875" evidence="8">
    <location>
        <begin position="41"/>
        <end position="1135"/>
    </location>
</feature>
<dbReference type="AlphaFoldDB" id="A0AA37SPP6"/>
<keyword evidence="4 7" id="KW-0812">Transmembrane</keyword>
<dbReference type="NCBIfam" id="TIGR04057">
    <property type="entry name" value="SusC_RagA_signa"/>
    <property type="match status" value="1"/>
</dbReference>
<evidence type="ECO:0000256" key="8">
    <source>
        <dbReference type="SAM" id="SignalP"/>
    </source>
</evidence>
<evidence type="ECO:0000259" key="9">
    <source>
        <dbReference type="Pfam" id="PF07715"/>
    </source>
</evidence>